<evidence type="ECO:0000256" key="1">
    <source>
        <dbReference type="ARBA" id="ARBA00005582"/>
    </source>
</evidence>
<name>A0A9D1N310_9FIRM</name>
<dbReference type="InterPro" id="IPR015797">
    <property type="entry name" value="NUDIX_hydrolase-like_dom_sf"/>
</dbReference>
<organism evidence="4 5">
    <name type="scientific">Candidatus Aphodomorpha intestinavium</name>
    <dbReference type="NCBI Taxonomy" id="2840672"/>
    <lineage>
        <taxon>Bacteria</taxon>
        <taxon>Bacillati</taxon>
        <taxon>Bacillota</taxon>
        <taxon>Clostridia</taxon>
        <taxon>Eubacteriales</taxon>
        <taxon>Candidatus Aphodomorpha</taxon>
    </lineage>
</organism>
<dbReference type="InterPro" id="IPR020084">
    <property type="entry name" value="NUDIX_hydrolase_CS"/>
</dbReference>
<dbReference type="PANTHER" id="PTHR43736:SF1">
    <property type="entry name" value="DIHYDRONEOPTERIN TRIPHOSPHATE DIPHOSPHATASE"/>
    <property type="match status" value="1"/>
</dbReference>
<proteinExistence type="inferred from homology"/>
<evidence type="ECO:0000313" key="5">
    <source>
        <dbReference type="Proteomes" id="UP000824128"/>
    </source>
</evidence>
<sequence>MRRNDSGELLDKNGLTEREFLAAYRADRYPRPSVTADIMLLSETPDGVETLLIRRGGHPYLGCWALPGGFAGPSERVEQAAARELEEETHVADLPLYPLMLCSAPGRDPRGWTISQAYLALVRRAELPVQAGDDAAEARWFSLARTGALPDVTLSLLNGAGLSLTARLHAAARRTPFGDDWDISVTNPGGIAFDHAAILLRGLLAYEARMRRLPRRALPGHRTRL</sequence>
<evidence type="ECO:0000313" key="4">
    <source>
        <dbReference type="EMBL" id="HIU93847.1"/>
    </source>
</evidence>
<comment type="similarity">
    <text evidence="1">Belongs to the Nudix hydrolase family.</text>
</comment>
<dbReference type="PROSITE" id="PS00893">
    <property type="entry name" value="NUDIX_BOX"/>
    <property type="match status" value="1"/>
</dbReference>
<evidence type="ECO:0000256" key="2">
    <source>
        <dbReference type="ARBA" id="ARBA00022801"/>
    </source>
</evidence>
<dbReference type="GO" id="GO:0016787">
    <property type="term" value="F:hydrolase activity"/>
    <property type="evidence" value="ECO:0007669"/>
    <property type="project" value="UniProtKB-KW"/>
</dbReference>
<dbReference type="CDD" id="cd18873">
    <property type="entry name" value="NUDIX_NadM_like"/>
    <property type="match status" value="1"/>
</dbReference>
<dbReference type="AlphaFoldDB" id="A0A9D1N310"/>
<evidence type="ECO:0000259" key="3">
    <source>
        <dbReference type="PROSITE" id="PS51462"/>
    </source>
</evidence>
<dbReference type="PROSITE" id="PS51462">
    <property type="entry name" value="NUDIX"/>
    <property type="match status" value="1"/>
</dbReference>
<keyword evidence="2 4" id="KW-0378">Hydrolase</keyword>
<dbReference type="SUPFAM" id="SSF55811">
    <property type="entry name" value="Nudix"/>
    <property type="match status" value="1"/>
</dbReference>
<dbReference type="InterPro" id="IPR000086">
    <property type="entry name" value="NUDIX_hydrolase_dom"/>
</dbReference>
<gene>
    <name evidence="4" type="ORF">IAD24_01690</name>
</gene>
<reference evidence="4" key="1">
    <citation type="submission" date="2020-10" db="EMBL/GenBank/DDBJ databases">
        <authorList>
            <person name="Gilroy R."/>
        </authorList>
    </citation>
    <scope>NUCLEOTIDE SEQUENCE</scope>
    <source>
        <strain evidence="4">ChiGjej2B2-16831</strain>
    </source>
</reference>
<dbReference type="Gene3D" id="3.90.79.10">
    <property type="entry name" value="Nucleoside Triphosphate Pyrophosphohydrolase"/>
    <property type="match status" value="1"/>
</dbReference>
<reference evidence="4" key="2">
    <citation type="journal article" date="2021" name="PeerJ">
        <title>Extensive microbial diversity within the chicken gut microbiome revealed by metagenomics and culture.</title>
        <authorList>
            <person name="Gilroy R."/>
            <person name="Ravi A."/>
            <person name="Getino M."/>
            <person name="Pursley I."/>
            <person name="Horton D.L."/>
            <person name="Alikhan N.F."/>
            <person name="Baker D."/>
            <person name="Gharbi K."/>
            <person name="Hall N."/>
            <person name="Watson M."/>
            <person name="Adriaenssens E.M."/>
            <person name="Foster-Nyarko E."/>
            <person name="Jarju S."/>
            <person name="Secka A."/>
            <person name="Antonio M."/>
            <person name="Oren A."/>
            <person name="Chaudhuri R.R."/>
            <person name="La Ragione R."/>
            <person name="Hildebrand F."/>
            <person name="Pallen M.J."/>
        </authorList>
    </citation>
    <scope>NUCLEOTIDE SEQUENCE</scope>
    <source>
        <strain evidence="4">ChiGjej2B2-16831</strain>
    </source>
</reference>
<protein>
    <submittedName>
        <fullName evidence="4">NUDIX hydrolase</fullName>
    </submittedName>
</protein>
<accession>A0A9D1N310</accession>
<dbReference type="PANTHER" id="PTHR43736">
    <property type="entry name" value="ADP-RIBOSE PYROPHOSPHATASE"/>
    <property type="match status" value="1"/>
</dbReference>
<dbReference type="Proteomes" id="UP000824128">
    <property type="component" value="Unassembled WGS sequence"/>
</dbReference>
<dbReference type="Pfam" id="PF00293">
    <property type="entry name" value="NUDIX"/>
    <property type="match status" value="1"/>
</dbReference>
<dbReference type="EMBL" id="DVNZ01000055">
    <property type="protein sequence ID" value="HIU93847.1"/>
    <property type="molecule type" value="Genomic_DNA"/>
</dbReference>
<feature type="domain" description="Nudix hydrolase" evidence="3">
    <location>
        <begin position="31"/>
        <end position="163"/>
    </location>
</feature>
<comment type="caution">
    <text evidence="4">The sequence shown here is derived from an EMBL/GenBank/DDBJ whole genome shotgun (WGS) entry which is preliminary data.</text>
</comment>